<dbReference type="SUPFAM" id="SSF51735">
    <property type="entry name" value="NAD(P)-binding Rossmann-fold domains"/>
    <property type="match status" value="1"/>
</dbReference>
<evidence type="ECO:0000313" key="2">
    <source>
        <dbReference type="EMBL" id="PCI97848.1"/>
    </source>
</evidence>
<protein>
    <recommendedName>
        <fullName evidence="1">NmrA-like domain-containing protein</fullName>
    </recommendedName>
</protein>
<proteinExistence type="predicted"/>
<dbReference type="AlphaFoldDB" id="A0A2A4YSM7"/>
<reference evidence="2" key="2">
    <citation type="journal article" date="2018" name="ISME J.">
        <title>A dynamic microbial community with high functional redundancy inhabits the cold, oxic subseafloor aquifer.</title>
        <authorList>
            <person name="Tully B.J."/>
            <person name="Wheat C.G."/>
            <person name="Glazer B.T."/>
            <person name="Huber J.A."/>
        </authorList>
    </citation>
    <scope>NUCLEOTIDE SEQUENCE</scope>
    <source>
        <strain evidence="2">NORP83</strain>
    </source>
</reference>
<comment type="caution">
    <text evidence="2">The sequence shown here is derived from an EMBL/GenBank/DDBJ whole genome shotgun (WGS) entry which is preliminary data.</text>
</comment>
<organism evidence="2">
    <name type="scientific">OCS116 cluster bacterium</name>
    <dbReference type="NCBI Taxonomy" id="2030921"/>
    <lineage>
        <taxon>Bacteria</taxon>
        <taxon>Pseudomonadati</taxon>
        <taxon>Pseudomonadota</taxon>
        <taxon>Alphaproteobacteria</taxon>
        <taxon>OCS116 cluster</taxon>
    </lineage>
</organism>
<reference key="1">
    <citation type="submission" date="2017-08" db="EMBL/GenBank/DDBJ databases">
        <title>A dynamic microbial community with high functional redundancy inhabits the cold, oxic subseafloor aquifer.</title>
        <authorList>
            <person name="Tully B.J."/>
            <person name="Wheat C.G."/>
            <person name="Glazer B.T."/>
            <person name="Huber J.A."/>
        </authorList>
    </citation>
    <scope>NUCLEOTIDE SEQUENCE [LARGE SCALE GENOMIC DNA]</scope>
</reference>
<dbReference type="PANTHER" id="PTHR43162:SF1">
    <property type="entry name" value="PRESTALK A DIFFERENTIATION PROTEIN A"/>
    <property type="match status" value="1"/>
</dbReference>
<accession>A0A2A4YSM7</accession>
<dbReference type="Gene3D" id="3.40.50.720">
    <property type="entry name" value="NAD(P)-binding Rossmann-like Domain"/>
    <property type="match status" value="1"/>
</dbReference>
<sequence>MNGNEMKILVTSAAGRTGSETVRQLLAKGYKVRAFVRVNDKRAKALHELGAEIFIGNLFDFRDLQVALEGVQRAYHCPPFAQNLLHNVMLFCLAAEEAKLETMVLLSGWNPHESHPSALSREHWVANNIARWMPTVDLIHVNPGIFAFAYLLTLPITAKLGLLPLPYGTGRNAPVSAKDIARVVVGILDSPAPHIGKSYRPTGPKLLSPDEIAKVIGDVVGRKVTYRDVPFKMMAKAAKAQGFPEFDSANLRYYAKELAADAFAIGGATDHVEQVTGEGAESFEQTVRRHYENPQLIAPGVSMVSMFGALRFMAKIMLTPAPNLDAFEHQRAMPKIQNSKLAHENSNWVESAENRHLYLLNNKSN</sequence>
<dbReference type="InterPro" id="IPR036291">
    <property type="entry name" value="NAD(P)-bd_dom_sf"/>
</dbReference>
<evidence type="ECO:0000259" key="1">
    <source>
        <dbReference type="Pfam" id="PF05368"/>
    </source>
</evidence>
<dbReference type="PANTHER" id="PTHR43162">
    <property type="match status" value="1"/>
</dbReference>
<feature type="domain" description="NmrA-like" evidence="1">
    <location>
        <begin position="6"/>
        <end position="244"/>
    </location>
</feature>
<dbReference type="InterPro" id="IPR008030">
    <property type="entry name" value="NmrA-like"/>
</dbReference>
<gene>
    <name evidence="2" type="ORF">COB13_14900</name>
</gene>
<name>A0A2A4YSM7_9PROT</name>
<dbReference type="Pfam" id="PF05368">
    <property type="entry name" value="NmrA"/>
    <property type="match status" value="1"/>
</dbReference>
<dbReference type="EMBL" id="NVUS01000026">
    <property type="protein sequence ID" value="PCI97848.1"/>
    <property type="molecule type" value="Genomic_DNA"/>
</dbReference>
<dbReference type="InterPro" id="IPR051604">
    <property type="entry name" value="Ergot_Alk_Oxidoreductase"/>
</dbReference>
<dbReference type="Gene3D" id="3.90.25.10">
    <property type="entry name" value="UDP-galactose 4-epimerase, domain 1"/>
    <property type="match status" value="1"/>
</dbReference>